<dbReference type="AlphaFoldDB" id="A0A2I0KRE9"/>
<reference evidence="1 2" key="1">
    <citation type="submission" date="2017-11" db="EMBL/GenBank/DDBJ databases">
        <title>De-novo sequencing of pomegranate (Punica granatum L.) genome.</title>
        <authorList>
            <person name="Akparov Z."/>
            <person name="Amiraslanov A."/>
            <person name="Hajiyeva S."/>
            <person name="Abbasov M."/>
            <person name="Kaur K."/>
            <person name="Hamwieh A."/>
            <person name="Solovyev V."/>
            <person name="Salamov A."/>
            <person name="Braich B."/>
            <person name="Kosarev P."/>
            <person name="Mahmoud A."/>
            <person name="Hajiyev E."/>
            <person name="Babayeva S."/>
            <person name="Izzatullayeva V."/>
            <person name="Mammadov A."/>
            <person name="Mammadov A."/>
            <person name="Sharifova S."/>
            <person name="Ojaghi J."/>
            <person name="Eynullazada K."/>
            <person name="Bayramov B."/>
            <person name="Abdulazimova A."/>
            <person name="Shahmuradov I."/>
        </authorList>
    </citation>
    <scope>NUCLEOTIDE SEQUENCE [LARGE SCALE GENOMIC DNA]</scope>
    <source>
        <strain evidence="2">cv. AG2017</strain>
        <tissue evidence="1">Leaf</tissue>
    </source>
</reference>
<comment type="caution">
    <text evidence="1">The sequence shown here is derived from an EMBL/GenBank/DDBJ whole genome shotgun (WGS) entry which is preliminary data.</text>
</comment>
<dbReference type="Proteomes" id="UP000233551">
    <property type="component" value="Unassembled WGS sequence"/>
</dbReference>
<organism evidence="1 2">
    <name type="scientific">Punica granatum</name>
    <name type="common">Pomegranate</name>
    <dbReference type="NCBI Taxonomy" id="22663"/>
    <lineage>
        <taxon>Eukaryota</taxon>
        <taxon>Viridiplantae</taxon>
        <taxon>Streptophyta</taxon>
        <taxon>Embryophyta</taxon>
        <taxon>Tracheophyta</taxon>
        <taxon>Spermatophyta</taxon>
        <taxon>Magnoliopsida</taxon>
        <taxon>eudicotyledons</taxon>
        <taxon>Gunneridae</taxon>
        <taxon>Pentapetalae</taxon>
        <taxon>rosids</taxon>
        <taxon>malvids</taxon>
        <taxon>Myrtales</taxon>
        <taxon>Lythraceae</taxon>
        <taxon>Punica</taxon>
    </lineage>
</organism>
<proteinExistence type="predicted"/>
<keyword evidence="2" id="KW-1185">Reference proteome</keyword>
<protein>
    <submittedName>
        <fullName evidence="1">Uncharacterized protein</fullName>
    </submittedName>
</protein>
<evidence type="ECO:0000313" key="2">
    <source>
        <dbReference type="Proteomes" id="UP000233551"/>
    </source>
</evidence>
<dbReference type="EMBL" id="PGOL01000407">
    <property type="protein sequence ID" value="PKI71062.1"/>
    <property type="molecule type" value="Genomic_DNA"/>
</dbReference>
<accession>A0A2I0KRE9</accession>
<evidence type="ECO:0000313" key="1">
    <source>
        <dbReference type="EMBL" id="PKI71062.1"/>
    </source>
</evidence>
<sequence>MAPRKLMIQEPKEVARFDGAAANPNLEKQPMVYTGSKARRVVAQEVMLNQPQGFLGQSSTFQIDLRKPFTPHEKLSSNRRWLPADFQGRLIIGPPEGLLAPEHPSEPIASPSSRGPLLCSFITRGPRAFSLSPSHFTHAPGIGVKETTLDPNWLEEVSAIPMREWPRPLPLDSESCMDSCNGDRRGPARAQRALGLHEIDPLEPTAVLMSGVFFE</sequence>
<gene>
    <name evidence="1" type="ORF">CRG98_008527</name>
</gene>
<name>A0A2I0KRE9_PUNGR</name>